<keyword evidence="2" id="KW-0732">Signal</keyword>
<keyword evidence="1" id="KW-0812">Transmembrane</keyword>
<evidence type="ECO:0000256" key="1">
    <source>
        <dbReference type="SAM" id="Phobius"/>
    </source>
</evidence>
<dbReference type="EMBL" id="SOYY01000024">
    <property type="protein sequence ID" value="KAA0703534.1"/>
    <property type="molecule type" value="Genomic_DNA"/>
</dbReference>
<name>A0A5A9N0H1_9TELE</name>
<sequence length="168" mass="18715">MVSIQLIALFFILPNVTAEVKVTSQDYICTGDLNHVESEHAMKNPSCDQYWSYKDYSIGTFLHSMPGCHSPCKELTAGSIILTDCINITLAVICTKVHLKTSSTIEARTHFYGKMIHRSQPSSEERTHIGAYLSIGALTFISILLCAGWLHHKNKNNLTDADVTNTRL</sequence>
<keyword evidence="1" id="KW-0472">Membrane</keyword>
<feature type="signal peptide" evidence="2">
    <location>
        <begin position="1"/>
        <end position="18"/>
    </location>
</feature>
<evidence type="ECO:0000313" key="4">
    <source>
        <dbReference type="Proteomes" id="UP000324632"/>
    </source>
</evidence>
<feature type="chain" id="PRO_5023132275" evidence="2">
    <location>
        <begin position="19"/>
        <end position="168"/>
    </location>
</feature>
<accession>A0A5A9N0H1</accession>
<dbReference type="Proteomes" id="UP000324632">
    <property type="component" value="Chromosome 24"/>
</dbReference>
<evidence type="ECO:0000256" key="2">
    <source>
        <dbReference type="SAM" id="SignalP"/>
    </source>
</evidence>
<dbReference type="AlphaFoldDB" id="A0A5A9N0H1"/>
<evidence type="ECO:0000313" key="3">
    <source>
        <dbReference type="EMBL" id="KAA0703534.1"/>
    </source>
</evidence>
<proteinExistence type="predicted"/>
<organism evidence="3 4">
    <name type="scientific">Triplophysa tibetana</name>
    <dbReference type="NCBI Taxonomy" id="1572043"/>
    <lineage>
        <taxon>Eukaryota</taxon>
        <taxon>Metazoa</taxon>
        <taxon>Chordata</taxon>
        <taxon>Craniata</taxon>
        <taxon>Vertebrata</taxon>
        <taxon>Euteleostomi</taxon>
        <taxon>Actinopterygii</taxon>
        <taxon>Neopterygii</taxon>
        <taxon>Teleostei</taxon>
        <taxon>Ostariophysi</taxon>
        <taxon>Cypriniformes</taxon>
        <taxon>Nemacheilidae</taxon>
        <taxon>Triplophysa</taxon>
    </lineage>
</organism>
<protein>
    <submittedName>
        <fullName evidence="3">Uncharacterized protein</fullName>
    </submittedName>
</protein>
<feature type="transmembrane region" description="Helical" evidence="1">
    <location>
        <begin position="129"/>
        <end position="150"/>
    </location>
</feature>
<reference evidence="3 4" key="1">
    <citation type="journal article" date="2019" name="Mol. Ecol. Resour.">
        <title>Chromosome-level genome assembly of Triplophysa tibetana, a fish adapted to the harsh high-altitude environment of the Tibetan Plateau.</title>
        <authorList>
            <person name="Yang X."/>
            <person name="Liu H."/>
            <person name="Ma Z."/>
            <person name="Zou Y."/>
            <person name="Zou M."/>
            <person name="Mao Y."/>
            <person name="Li X."/>
            <person name="Wang H."/>
            <person name="Chen T."/>
            <person name="Wang W."/>
            <person name="Yang R."/>
        </authorList>
    </citation>
    <scope>NUCLEOTIDE SEQUENCE [LARGE SCALE GENOMIC DNA]</scope>
    <source>
        <strain evidence="3">TTIB1903HZAU</strain>
        <tissue evidence="3">Muscle</tissue>
    </source>
</reference>
<keyword evidence="1" id="KW-1133">Transmembrane helix</keyword>
<gene>
    <name evidence="3" type="ORF">E1301_Tti014203</name>
</gene>
<keyword evidence="4" id="KW-1185">Reference proteome</keyword>
<comment type="caution">
    <text evidence="3">The sequence shown here is derived from an EMBL/GenBank/DDBJ whole genome shotgun (WGS) entry which is preliminary data.</text>
</comment>